<dbReference type="AlphaFoldDB" id="A0A5B8FV71"/>
<accession>A0A5B8FV71</accession>
<dbReference type="RefSeq" id="WP_138577378.1">
    <property type="nucleotide sequence ID" value="NZ_CP040818.1"/>
</dbReference>
<protein>
    <recommendedName>
        <fullName evidence="3">Sulfotransferase</fullName>
    </recommendedName>
</protein>
<dbReference type="OrthoDB" id="7596739at2"/>
<dbReference type="Proteomes" id="UP000305888">
    <property type="component" value="Chromosome"/>
</dbReference>
<dbReference type="EMBL" id="CP040818">
    <property type="protein sequence ID" value="QDL90980.1"/>
    <property type="molecule type" value="Genomic_DNA"/>
</dbReference>
<dbReference type="Gene3D" id="3.40.50.300">
    <property type="entry name" value="P-loop containing nucleotide triphosphate hydrolases"/>
    <property type="match status" value="1"/>
</dbReference>
<reference evidence="1 2" key="1">
    <citation type="submission" date="2019-06" db="EMBL/GenBank/DDBJ databases">
        <title>Genome sequence of Rhodobacteraceae bacterium D4M1.</title>
        <authorList>
            <person name="Cao J."/>
        </authorList>
    </citation>
    <scope>NUCLEOTIDE SEQUENCE [LARGE SCALE GENOMIC DNA]</scope>
    <source>
        <strain evidence="1 2">D4M1</strain>
    </source>
</reference>
<organism evidence="1 2">
    <name type="scientific">Paroceanicella profunda</name>
    <dbReference type="NCBI Taxonomy" id="2579971"/>
    <lineage>
        <taxon>Bacteria</taxon>
        <taxon>Pseudomonadati</taxon>
        <taxon>Pseudomonadota</taxon>
        <taxon>Alphaproteobacteria</taxon>
        <taxon>Rhodobacterales</taxon>
        <taxon>Paracoccaceae</taxon>
        <taxon>Paroceanicella</taxon>
    </lineage>
</organism>
<dbReference type="SUPFAM" id="SSF52540">
    <property type="entry name" value="P-loop containing nucleoside triphosphate hydrolases"/>
    <property type="match status" value="1"/>
</dbReference>
<keyword evidence="2" id="KW-1185">Reference proteome</keyword>
<sequence>MKLILHIGPHKTGSSSIQACLTAARETLLDQGALYFAAPPLPALSLSTYYADAQLRDMPGDRRHFRTHAEVMKWTTDAWADLETSVASSPARVCILSSEQFASLPGERVAEMIGRLRGMFSDIKVVAYARDPVSLYLSGLQQNIQGGWRLKAIRTPRTFTYLLPRQVMKYGACVGTEALVVRNFTRSHLVGGDVVTDFLNVVSGFGHDLTVPLRSANEAICGAAVAWLLTVNETWDRGPLGAERLRVLNRLRRSEALADLPRLKLEDPLLVGALCRGVRRDVDWINDTFLKDAPLALSETPPARLPEDRHLRERIRDWIMSYLTTDAMEKIARASLQV</sequence>
<evidence type="ECO:0000313" key="1">
    <source>
        <dbReference type="EMBL" id="QDL90980.1"/>
    </source>
</evidence>
<proteinExistence type="predicted"/>
<dbReference type="InterPro" id="IPR027417">
    <property type="entry name" value="P-loop_NTPase"/>
</dbReference>
<evidence type="ECO:0000313" key="2">
    <source>
        <dbReference type="Proteomes" id="UP000305888"/>
    </source>
</evidence>
<gene>
    <name evidence="1" type="ORF">FDP22_03745</name>
</gene>
<name>A0A5B8FV71_9RHOB</name>
<evidence type="ECO:0008006" key="3">
    <source>
        <dbReference type="Google" id="ProtNLM"/>
    </source>
</evidence>
<dbReference type="KEGG" id="ppru:FDP22_03745"/>